<evidence type="ECO:0000313" key="10">
    <source>
        <dbReference type="EMBL" id="JAS81322.1"/>
    </source>
</evidence>
<dbReference type="InterPro" id="IPR005828">
    <property type="entry name" value="MFS_sugar_transport-like"/>
</dbReference>
<feature type="transmembrane region" description="Helical" evidence="8">
    <location>
        <begin position="66"/>
        <end position="85"/>
    </location>
</feature>
<evidence type="ECO:0000256" key="2">
    <source>
        <dbReference type="ARBA" id="ARBA00022448"/>
    </source>
</evidence>
<feature type="transmembrane region" description="Helical" evidence="8">
    <location>
        <begin position="175"/>
        <end position="196"/>
    </location>
</feature>
<sequence>MTNAKEPQYSTVGNGCNNTSVKPRRIHLYTSVVILNIVYLICGAIYAWSSPVLVKLKLSDSDASTIASTLSLGAMVGPLISGAFVDRLGRKGTVALNMGFMTGSCLLLTATRDVMLLSVGRFMSGVSWGISFSSIPLYIAEISEDSVRGVLNTALIISVATGSLFMYAVGPFVSYAVLHYILVGLCIFFFFLFPLLPNSPYALVMNNQTVRARDTLSWLRENRSPSYVENELQAIQKYISENQTNSVSVMDLFTRKGNRRALTTICTLLTLQQLCGVTIVLFYMQNIFEMTGADLSSSTCSLILGLVKFSSGFVCPIAVKSYGYKKPLVVSLCGTTLGMGGLGVYFWLKCNNFNVDSLSWLPLLSLIIYIFSYVSGFGPIPWALAGEIFPSNVKPIATMITTMTSAFFGFLTTKLFPYVNALIGQEYLYLACTLCCCFTLGISLFVVQDTTGMSFAEIQELFTGKKKKDILLNQSK</sequence>
<evidence type="ECO:0000256" key="5">
    <source>
        <dbReference type="ARBA" id="ARBA00022692"/>
    </source>
</evidence>
<protein>
    <recommendedName>
        <fullName evidence="9">Major facilitator superfamily (MFS) profile domain-containing protein</fullName>
    </recommendedName>
</protein>
<feature type="transmembrane region" description="Helical" evidence="8">
    <location>
        <begin position="92"/>
        <end position="110"/>
    </location>
</feature>
<organism evidence="10">
    <name type="scientific">Homalodisca liturata</name>
    <dbReference type="NCBI Taxonomy" id="320908"/>
    <lineage>
        <taxon>Eukaryota</taxon>
        <taxon>Metazoa</taxon>
        <taxon>Ecdysozoa</taxon>
        <taxon>Arthropoda</taxon>
        <taxon>Hexapoda</taxon>
        <taxon>Insecta</taxon>
        <taxon>Pterygota</taxon>
        <taxon>Neoptera</taxon>
        <taxon>Paraneoptera</taxon>
        <taxon>Hemiptera</taxon>
        <taxon>Auchenorrhyncha</taxon>
        <taxon>Membracoidea</taxon>
        <taxon>Cicadellidae</taxon>
        <taxon>Cicadellinae</taxon>
        <taxon>Proconiini</taxon>
        <taxon>Homalodisca</taxon>
    </lineage>
</organism>
<dbReference type="InterPro" id="IPR050549">
    <property type="entry name" value="MFS_Trehalose_Transporter"/>
</dbReference>
<keyword evidence="4" id="KW-0762">Sugar transport</keyword>
<dbReference type="InterPro" id="IPR003663">
    <property type="entry name" value="Sugar/inositol_transpt"/>
</dbReference>
<dbReference type="PROSITE" id="PS50850">
    <property type="entry name" value="MFS"/>
    <property type="match status" value="1"/>
</dbReference>
<feature type="transmembrane region" description="Helical" evidence="8">
    <location>
        <begin position="261"/>
        <end position="283"/>
    </location>
</feature>
<dbReference type="InterPro" id="IPR036259">
    <property type="entry name" value="MFS_trans_sf"/>
</dbReference>
<evidence type="ECO:0000256" key="1">
    <source>
        <dbReference type="ARBA" id="ARBA00004651"/>
    </source>
</evidence>
<evidence type="ECO:0000256" key="6">
    <source>
        <dbReference type="ARBA" id="ARBA00022989"/>
    </source>
</evidence>
<dbReference type="InterPro" id="IPR020846">
    <property type="entry name" value="MFS_dom"/>
</dbReference>
<feature type="transmembrane region" description="Helical" evidence="8">
    <location>
        <begin position="396"/>
        <end position="416"/>
    </location>
</feature>
<feature type="domain" description="Major facilitator superfamily (MFS) profile" evidence="9">
    <location>
        <begin position="28"/>
        <end position="451"/>
    </location>
</feature>
<feature type="transmembrane region" description="Helical" evidence="8">
    <location>
        <begin position="26"/>
        <end position="46"/>
    </location>
</feature>
<feature type="transmembrane region" description="Helical" evidence="8">
    <location>
        <begin position="360"/>
        <end position="384"/>
    </location>
</feature>
<dbReference type="GO" id="GO:0005886">
    <property type="term" value="C:plasma membrane"/>
    <property type="evidence" value="ECO:0007669"/>
    <property type="project" value="UniProtKB-SubCell"/>
</dbReference>
<dbReference type="Pfam" id="PF00083">
    <property type="entry name" value="Sugar_tr"/>
    <property type="match status" value="1"/>
</dbReference>
<keyword evidence="7 8" id="KW-0472">Membrane</keyword>
<dbReference type="EMBL" id="GECU01026384">
    <property type="protein sequence ID" value="JAS81322.1"/>
    <property type="molecule type" value="Transcribed_RNA"/>
</dbReference>
<dbReference type="PANTHER" id="PTHR48021:SF47">
    <property type="entry name" value="GH17672P"/>
    <property type="match status" value="1"/>
</dbReference>
<feature type="transmembrane region" description="Helical" evidence="8">
    <location>
        <begin position="428"/>
        <end position="447"/>
    </location>
</feature>
<feature type="transmembrane region" description="Helical" evidence="8">
    <location>
        <begin position="149"/>
        <end position="169"/>
    </location>
</feature>
<reference evidence="10" key="1">
    <citation type="submission" date="2015-11" db="EMBL/GenBank/DDBJ databases">
        <title>De novo transcriptome assembly of four potential Pierce s Disease insect vectors from Arizona vineyards.</title>
        <authorList>
            <person name="Tassone E.E."/>
        </authorList>
    </citation>
    <scope>NUCLEOTIDE SEQUENCE</scope>
</reference>
<keyword evidence="2" id="KW-0813">Transport</keyword>
<dbReference type="Gene3D" id="1.20.1250.20">
    <property type="entry name" value="MFS general substrate transporter like domains"/>
    <property type="match status" value="1"/>
</dbReference>
<dbReference type="FunFam" id="1.20.1250.20:FF:000218">
    <property type="entry name" value="facilitated trehalose transporter Tret1"/>
    <property type="match status" value="1"/>
</dbReference>
<accession>A0A1B6I322</accession>
<proteinExistence type="predicted"/>
<dbReference type="PRINTS" id="PR00171">
    <property type="entry name" value="SUGRTRNSPORT"/>
</dbReference>
<keyword evidence="5 8" id="KW-0812">Transmembrane</keyword>
<dbReference type="GO" id="GO:0022857">
    <property type="term" value="F:transmembrane transporter activity"/>
    <property type="evidence" value="ECO:0007669"/>
    <property type="project" value="InterPro"/>
</dbReference>
<feature type="transmembrane region" description="Helical" evidence="8">
    <location>
        <begin position="328"/>
        <end position="348"/>
    </location>
</feature>
<evidence type="ECO:0000259" key="9">
    <source>
        <dbReference type="PROSITE" id="PS50850"/>
    </source>
</evidence>
<evidence type="ECO:0000256" key="4">
    <source>
        <dbReference type="ARBA" id="ARBA00022597"/>
    </source>
</evidence>
<feature type="transmembrane region" description="Helical" evidence="8">
    <location>
        <begin position="122"/>
        <end position="140"/>
    </location>
</feature>
<gene>
    <name evidence="10" type="ORF">g.32094</name>
</gene>
<evidence type="ECO:0000256" key="8">
    <source>
        <dbReference type="SAM" id="Phobius"/>
    </source>
</evidence>
<dbReference type="PANTHER" id="PTHR48021">
    <property type="match status" value="1"/>
</dbReference>
<dbReference type="AlphaFoldDB" id="A0A1B6I322"/>
<evidence type="ECO:0000256" key="3">
    <source>
        <dbReference type="ARBA" id="ARBA00022475"/>
    </source>
</evidence>
<dbReference type="InterPro" id="IPR005829">
    <property type="entry name" value="Sugar_transporter_CS"/>
</dbReference>
<name>A0A1B6I322_9HEMI</name>
<keyword evidence="3" id="KW-1003">Cell membrane</keyword>
<dbReference type="SUPFAM" id="SSF103473">
    <property type="entry name" value="MFS general substrate transporter"/>
    <property type="match status" value="1"/>
</dbReference>
<keyword evidence="6 8" id="KW-1133">Transmembrane helix</keyword>
<comment type="subcellular location">
    <subcellularLocation>
        <location evidence="1">Cell membrane</location>
        <topology evidence="1">Multi-pass membrane protein</topology>
    </subcellularLocation>
</comment>
<dbReference type="PROSITE" id="PS00217">
    <property type="entry name" value="SUGAR_TRANSPORT_2"/>
    <property type="match status" value="1"/>
</dbReference>
<evidence type="ECO:0000256" key="7">
    <source>
        <dbReference type="ARBA" id="ARBA00023136"/>
    </source>
</evidence>